<evidence type="ECO:0000313" key="8">
    <source>
        <dbReference type="EMBL" id="MPQ44058.1"/>
    </source>
</evidence>
<dbReference type="InterPro" id="IPR011701">
    <property type="entry name" value="MFS"/>
</dbReference>
<keyword evidence="3 6" id="KW-0812">Transmembrane</keyword>
<dbReference type="RefSeq" id="WP_152890210.1">
    <property type="nucleotide sequence ID" value="NZ_WHJC01000142.1"/>
</dbReference>
<keyword evidence="5 6" id="KW-0472">Membrane</keyword>
<feature type="transmembrane region" description="Helical" evidence="6">
    <location>
        <begin position="233"/>
        <end position="253"/>
    </location>
</feature>
<feature type="transmembrane region" description="Helical" evidence="6">
    <location>
        <begin position="321"/>
        <end position="344"/>
    </location>
</feature>
<dbReference type="SUPFAM" id="SSF103473">
    <property type="entry name" value="MFS general substrate transporter"/>
    <property type="match status" value="1"/>
</dbReference>
<evidence type="ECO:0000256" key="1">
    <source>
        <dbReference type="ARBA" id="ARBA00004651"/>
    </source>
</evidence>
<sequence>MKKYKFHYAWIILIASSVILFSTQGILTSSIGVFLKPVSNTLGVGLGNFTLYAAIGGIVLLVMLPIASILFYKINLRVLLSIAIILMGGSFALMSLQTSLIGFYILGCIGPIGSSFIAYLAAPILINNWFIEKKGLAMGIAISCISLGGIFGNILANFIIYNYNWRLAYAFLGILSIILVLPFTIFLIELNPQNNNMKAYGYVEKNNNNLQNEIKKNKNIKSNFIHILKLPSIYLLIFVVLFIVCCACLRIHLPMLSSTLGYSTVFISLTMSILMIGSLLGSFFIGFLNDKIGIASTTILTLCLGILSIFLMIFFSNYKTFFIISAFLFGLMTPIISVQPPLIINKLFSHYNYSKIYSIIQMTLSLGGIIAIPLLGYMYDFTKSFLIILIFILILLILSLFISILLFYNNKSSKQP</sequence>
<name>A0A6I1MNK4_9CLOT</name>
<dbReference type="InterPro" id="IPR036259">
    <property type="entry name" value="MFS_trans_sf"/>
</dbReference>
<dbReference type="Pfam" id="PF07690">
    <property type="entry name" value="MFS_1"/>
    <property type="match status" value="1"/>
</dbReference>
<dbReference type="PANTHER" id="PTHR11360">
    <property type="entry name" value="MONOCARBOXYLATE TRANSPORTER"/>
    <property type="match status" value="1"/>
</dbReference>
<dbReference type="AlphaFoldDB" id="A0A6I1MNK4"/>
<dbReference type="EMBL" id="WHJC01000142">
    <property type="protein sequence ID" value="MPQ44058.1"/>
    <property type="molecule type" value="Genomic_DNA"/>
</dbReference>
<feature type="transmembrane region" description="Helical" evidence="6">
    <location>
        <begin position="138"/>
        <end position="161"/>
    </location>
</feature>
<feature type="transmembrane region" description="Helical" evidence="6">
    <location>
        <begin position="49"/>
        <end position="71"/>
    </location>
</feature>
<evidence type="ECO:0000256" key="4">
    <source>
        <dbReference type="ARBA" id="ARBA00022989"/>
    </source>
</evidence>
<comment type="subcellular location">
    <subcellularLocation>
        <location evidence="1">Cell membrane</location>
        <topology evidence="1">Multi-pass membrane protein</topology>
    </subcellularLocation>
</comment>
<protein>
    <submittedName>
        <fullName evidence="8">MFS transporter</fullName>
    </submittedName>
</protein>
<keyword evidence="2" id="KW-0813">Transport</keyword>
<evidence type="ECO:0000256" key="2">
    <source>
        <dbReference type="ARBA" id="ARBA00022448"/>
    </source>
</evidence>
<feature type="transmembrane region" description="Helical" evidence="6">
    <location>
        <begin position="292"/>
        <end position="315"/>
    </location>
</feature>
<dbReference type="InterPro" id="IPR020846">
    <property type="entry name" value="MFS_dom"/>
</dbReference>
<dbReference type="GO" id="GO:0022857">
    <property type="term" value="F:transmembrane transporter activity"/>
    <property type="evidence" value="ECO:0007669"/>
    <property type="project" value="InterPro"/>
</dbReference>
<feature type="domain" description="Major facilitator superfamily (MFS) profile" evidence="7">
    <location>
        <begin position="9"/>
        <end position="411"/>
    </location>
</feature>
<dbReference type="PROSITE" id="PS50850">
    <property type="entry name" value="MFS"/>
    <property type="match status" value="1"/>
</dbReference>
<dbReference type="Gene3D" id="1.20.1250.20">
    <property type="entry name" value="MFS general substrate transporter like domains"/>
    <property type="match status" value="2"/>
</dbReference>
<dbReference type="InterPro" id="IPR050327">
    <property type="entry name" value="Proton-linked_MCT"/>
</dbReference>
<evidence type="ECO:0000256" key="3">
    <source>
        <dbReference type="ARBA" id="ARBA00022692"/>
    </source>
</evidence>
<reference evidence="8 9" key="1">
    <citation type="submission" date="2019-10" db="EMBL/GenBank/DDBJ databases">
        <title>The Genome Sequence of Clostridium tarantellae Isolated from Fish Brain.</title>
        <authorList>
            <person name="Bano L."/>
            <person name="Kiel M."/>
            <person name="Sales G."/>
            <person name="Doxey A.C."/>
            <person name="Mansfield M.J."/>
            <person name="Schiavone M."/>
            <person name="Rossetto O."/>
            <person name="Pirazzini M."/>
            <person name="Dobrindt U."/>
            <person name="Montecucco C."/>
        </authorList>
    </citation>
    <scope>NUCLEOTIDE SEQUENCE [LARGE SCALE GENOMIC DNA]</scope>
    <source>
        <strain evidence="8 9">DSM 3997</strain>
    </source>
</reference>
<dbReference type="Proteomes" id="UP000430345">
    <property type="component" value="Unassembled WGS sequence"/>
</dbReference>
<gene>
    <name evidence="8" type="ORF">GBZ86_09820</name>
</gene>
<keyword evidence="9" id="KW-1185">Reference proteome</keyword>
<dbReference type="GO" id="GO:0005886">
    <property type="term" value="C:plasma membrane"/>
    <property type="evidence" value="ECO:0007669"/>
    <property type="project" value="UniProtKB-SubCell"/>
</dbReference>
<feature type="transmembrane region" description="Helical" evidence="6">
    <location>
        <begin position="102"/>
        <end position="126"/>
    </location>
</feature>
<comment type="caution">
    <text evidence="8">The sequence shown here is derived from an EMBL/GenBank/DDBJ whole genome shotgun (WGS) entry which is preliminary data.</text>
</comment>
<organism evidence="8 9">
    <name type="scientific">Clostridium tarantellae</name>
    <dbReference type="NCBI Taxonomy" id="39493"/>
    <lineage>
        <taxon>Bacteria</taxon>
        <taxon>Bacillati</taxon>
        <taxon>Bacillota</taxon>
        <taxon>Clostridia</taxon>
        <taxon>Eubacteriales</taxon>
        <taxon>Clostridiaceae</taxon>
        <taxon>Clostridium</taxon>
    </lineage>
</organism>
<evidence type="ECO:0000313" key="9">
    <source>
        <dbReference type="Proteomes" id="UP000430345"/>
    </source>
</evidence>
<dbReference type="PANTHER" id="PTHR11360:SF284">
    <property type="entry name" value="EG:103B4.3 PROTEIN-RELATED"/>
    <property type="match status" value="1"/>
</dbReference>
<feature type="transmembrane region" description="Helical" evidence="6">
    <location>
        <begin position="356"/>
        <end position="379"/>
    </location>
</feature>
<accession>A0A6I1MNK4</accession>
<feature type="transmembrane region" description="Helical" evidence="6">
    <location>
        <begin position="265"/>
        <end position="285"/>
    </location>
</feature>
<evidence type="ECO:0000256" key="5">
    <source>
        <dbReference type="ARBA" id="ARBA00023136"/>
    </source>
</evidence>
<evidence type="ECO:0000256" key="6">
    <source>
        <dbReference type="SAM" id="Phobius"/>
    </source>
</evidence>
<feature type="transmembrane region" description="Helical" evidence="6">
    <location>
        <begin position="167"/>
        <end position="188"/>
    </location>
</feature>
<keyword evidence="4 6" id="KW-1133">Transmembrane helix</keyword>
<dbReference type="OrthoDB" id="182417at2"/>
<proteinExistence type="predicted"/>
<feature type="transmembrane region" description="Helical" evidence="6">
    <location>
        <begin position="385"/>
        <end position="408"/>
    </location>
</feature>
<evidence type="ECO:0000259" key="7">
    <source>
        <dbReference type="PROSITE" id="PS50850"/>
    </source>
</evidence>